<keyword evidence="5" id="KW-1185">Reference proteome</keyword>
<dbReference type="Proteomes" id="UP000607653">
    <property type="component" value="Unassembled WGS sequence"/>
</dbReference>
<dbReference type="InterPro" id="IPR050258">
    <property type="entry name" value="Leguminous_Lectin"/>
</dbReference>
<dbReference type="Pfam" id="PF00139">
    <property type="entry name" value="Lectin_legB"/>
    <property type="match status" value="1"/>
</dbReference>
<proteinExistence type="inferred from homology"/>
<comment type="similarity">
    <text evidence="1">Belongs to the leguminous lectin family.</text>
</comment>
<feature type="domain" description="Legume lectin" evidence="3">
    <location>
        <begin position="9"/>
        <end position="159"/>
    </location>
</feature>
<evidence type="ECO:0000256" key="1">
    <source>
        <dbReference type="ARBA" id="ARBA00007606"/>
    </source>
</evidence>
<evidence type="ECO:0000313" key="5">
    <source>
        <dbReference type="Proteomes" id="UP000607653"/>
    </source>
</evidence>
<dbReference type="PANTHER" id="PTHR32401">
    <property type="entry name" value="CONCANAVALIN A-LIKE LECTIN FAMILY PROTEIN"/>
    <property type="match status" value="1"/>
</dbReference>
<gene>
    <name evidence="4" type="ORF">HUJ06_028606</name>
</gene>
<dbReference type="EMBL" id="DUZY01000002">
    <property type="protein sequence ID" value="DAD27138.1"/>
    <property type="molecule type" value="Genomic_DNA"/>
</dbReference>
<dbReference type="Gene3D" id="2.60.120.200">
    <property type="match status" value="1"/>
</dbReference>
<comment type="caution">
    <text evidence="4">The sequence shown here is derived from an EMBL/GenBank/DDBJ whole genome shotgun (WGS) entry which is preliminary data.</text>
</comment>
<evidence type="ECO:0000313" key="4">
    <source>
        <dbReference type="EMBL" id="DAD27138.1"/>
    </source>
</evidence>
<accession>A0A822YC80</accession>
<organism evidence="4 5">
    <name type="scientific">Nelumbo nucifera</name>
    <name type="common">Sacred lotus</name>
    <dbReference type="NCBI Taxonomy" id="4432"/>
    <lineage>
        <taxon>Eukaryota</taxon>
        <taxon>Viridiplantae</taxon>
        <taxon>Streptophyta</taxon>
        <taxon>Embryophyta</taxon>
        <taxon>Tracheophyta</taxon>
        <taxon>Spermatophyta</taxon>
        <taxon>Magnoliopsida</taxon>
        <taxon>Proteales</taxon>
        <taxon>Nelumbonaceae</taxon>
        <taxon>Nelumbo</taxon>
    </lineage>
</organism>
<dbReference type="GO" id="GO:0030246">
    <property type="term" value="F:carbohydrate binding"/>
    <property type="evidence" value="ECO:0007669"/>
    <property type="project" value="UniProtKB-KW"/>
</dbReference>
<dbReference type="CDD" id="cd06899">
    <property type="entry name" value="lectin_legume_LecRK_Arcelin_ConA"/>
    <property type="match status" value="1"/>
</dbReference>
<reference evidence="4 5" key="1">
    <citation type="journal article" date="2020" name="Mol. Biol. Evol.">
        <title>Distinct Expression and Methylation Patterns for Genes with Different Fates following a Single Whole-Genome Duplication in Flowering Plants.</title>
        <authorList>
            <person name="Shi T."/>
            <person name="Rahmani R.S."/>
            <person name="Gugger P.F."/>
            <person name="Wang M."/>
            <person name="Li H."/>
            <person name="Zhang Y."/>
            <person name="Li Z."/>
            <person name="Wang Q."/>
            <person name="Van de Peer Y."/>
            <person name="Marchal K."/>
            <person name="Chen J."/>
        </authorList>
    </citation>
    <scope>NUCLEOTIDE SEQUENCE [LARGE SCALE GENOMIC DNA]</scope>
    <source>
        <tissue evidence="4">Leaf</tissue>
    </source>
</reference>
<dbReference type="InterPro" id="IPR001220">
    <property type="entry name" value="Legume_lectin_dom"/>
</dbReference>
<dbReference type="SUPFAM" id="SSF49899">
    <property type="entry name" value="Concanavalin A-like lectins/glucanases"/>
    <property type="match status" value="1"/>
</dbReference>
<keyword evidence="2" id="KW-0430">Lectin</keyword>
<dbReference type="PANTHER" id="PTHR32401:SF50">
    <property type="entry name" value="OS07G0133000 PROTEIN"/>
    <property type="match status" value="1"/>
</dbReference>
<dbReference type="AlphaFoldDB" id="A0A822YC80"/>
<sequence length="170" mass="18788">MSSTALEDTSFIYNRFRGAKISLDGEAQIIPNGLLMLTNQSKRQLGHAFYPYPLRFKNLPDGNVFTFSTTLVFEILPKFQNFYGHGIAFVITPSRALPGARPTQYLGISNESNNGNLSNHVVAVEQDTIKNSEFSDINDNHVGIDINGLTSVSFAQVSYAISIKVITVRI</sequence>
<name>A0A822YC80_NELNU</name>
<evidence type="ECO:0000259" key="3">
    <source>
        <dbReference type="Pfam" id="PF00139"/>
    </source>
</evidence>
<protein>
    <recommendedName>
        <fullName evidence="3">Legume lectin domain-containing protein</fullName>
    </recommendedName>
</protein>
<evidence type="ECO:0000256" key="2">
    <source>
        <dbReference type="ARBA" id="ARBA00022734"/>
    </source>
</evidence>
<dbReference type="InterPro" id="IPR013320">
    <property type="entry name" value="ConA-like_dom_sf"/>
</dbReference>